<dbReference type="InterPro" id="IPR033616">
    <property type="entry name" value="BLTP1"/>
</dbReference>
<gene>
    <name evidence="3" type="ORF">LSINAPIS_LOCUS1792</name>
</gene>
<evidence type="ECO:0000259" key="2">
    <source>
        <dbReference type="SMART" id="SM01220"/>
    </source>
</evidence>
<dbReference type="PANTHER" id="PTHR31640">
    <property type="entry name" value="TRANSMEMBRANE PROTEIN KIAA1109"/>
    <property type="match status" value="1"/>
</dbReference>
<feature type="region of interest" description="Disordered" evidence="1">
    <location>
        <begin position="31"/>
        <end position="63"/>
    </location>
</feature>
<dbReference type="SMART" id="SM01220">
    <property type="entry name" value="FSA_C"/>
    <property type="match status" value="1"/>
</dbReference>
<proteinExistence type="predicted"/>
<dbReference type="GO" id="GO:0098793">
    <property type="term" value="C:presynapse"/>
    <property type="evidence" value="ECO:0007669"/>
    <property type="project" value="GOC"/>
</dbReference>
<organism evidence="3 4">
    <name type="scientific">Leptidea sinapis</name>
    <dbReference type="NCBI Taxonomy" id="189913"/>
    <lineage>
        <taxon>Eukaryota</taxon>
        <taxon>Metazoa</taxon>
        <taxon>Ecdysozoa</taxon>
        <taxon>Arthropoda</taxon>
        <taxon>Hexapoda</taxon>
        <taxon>Insecta</taxon>
        <taxon>Pterygota</taxon>
        <taxon>Neoptera</taxon>
        <taxon>Endopterygota</taxon>
        <taxon>Lepidoptera</taxon>
        <taxon>Glossata</taxon>
        <taxon>Ditrysia</taxon>
        <taxon>Papilionoidea</taxon>
        <taxon>Pieridae</taxon>
        <taxon>Dismorphiinae</taxon>
        <taxon>Leptidea</taxon>
    </lineage>
</organism>
<name>A0A5E4PU53_9NEOP</name>
<dbReference type="EMBL" id="FZQP02000315">
    <property type="protein sequence ID" value="VVC88431.1"/>
    <property type="molecule type" value="Genomic_DNA"/>
</dbReference>
<dbReference type="Pfam" id="PF25040">
    <property type="entry name" value="BLTP1_C"/>
    <property type="match status" value="4"/>
</dbReference>
<accession>A0A5E4PU53</accession>
<dbReference type="GO" id="GO:0048488">
    <property type="term" value="P:synaptic vesicle endocytosis"/>
    <property type="evidence" value="ECO:0007669"/>
    <property type="project" value="TreeGrafter"/>
</dbReference>
<evidence type="ECO:0000256" key="1">
    <source>
        <dbReference type="SAM" id="MobiDB-lite"/>
    </source>
</evidence>
<dbReference type="AlphaFoldDB" id="A0A5E4PU53"/>
<protein>
    <recommendedName>
        <fullName evidence="2">Bridge-like lipid transfer protein family member 1 C-terminal domain-containing protein</fullName>
    </recommendedName>
</protein>
<keyword evidence="4" id="KW-1185">Reference proteome</keyword>
<reference evidence="3 4" key="1">
    <citation type="submission" date="2017-07" db="EMBL/GenBank/DDBJ databases">
        <authorList>
            <person name="Talla V."/>
            <person name="Backstrom N."/>
        </authorList>
    </citation>
    <scope>NUCLEOTIDE SEQUENCE [LARGE SCALE GENOMIC DNA]</scope>
</reference>
<evidence type="ECO:0000313" key="3">
    <source>
        <dbReference type="EMBL" id="VVC88431.1"/>
    </source>
</evidence>
<dbReference type="Proteomes" id="UP000324832">
    <property type="component" value="Unassembled WGS sequence"/>
</dbReference>
<feature type="domain" description="Bridge-like lipid transfer protein family member 1 C-terminal" evidence="2">
    <location>
        <begin position="1"/>
        <end position="308"/>
    </location>
</feature>
<dbReference type="InterPro" id="IPR056742">
    <property type="entry name" value="BLTP1_C"/>
</dbReference>
<evidence type="ECO:0000313" key="4">
    <source>
        <dbReference type="Proteomes" id="UP000324832"/>
    </source>
</evidence>
<dbReference type="PANTHER" id="PTHR31640:SF1">
    <property type="entry name" value="BRIDGE-LIKE LIPID TRANSFER PROTEIN FAMILY MEMBER 1"/>
    <property type="match status" value="1"/>
</dbReference>
<sequence>MSRSTTPDLMKMQLKLEEFFTQQFKSSKRVFSSLHPNYGTMRRDKKEPASSPGESQPQQHQELRHHRCVLGGSMELLGSNISLACFHGTSMKAKSWALFSLKDPCISFATEAQQHRTEEASLGGAASGAGGEAGSGHQSLATVCRMSRTVLFPPQFKTLREWFQYAFADSEIDDRMPVVECSFITEFEDHIFVSVDAEAFLFLHDLISGYIKEKERLMPGGRASNGEVIPALPPIDFRDYHCLTWHLEPTVRLLSWAGKSIEPYGVDYILQKLGFRHARTTIPKWLQRGALDPLDKLLAVSLLRLLHLVHHK</sequence>